<protein>
    <recommendedName>
        <fullName evidence="8">Interferon-related developmental regulator 1</fullName>
    </recommendedName>
</protein>
<dbReference type="InterPro" id="IPR016024">
    <property type="entry name" value="ARM-type_fold"/>
</dbReference>
<comment type="similarity">
    <text evidence="1">Belongs to the IFRD family.</text>
</comment>
<evidence type="ECO:0000313" key="6">
    <source>
        <dbReference type="EMBL" id="CAF3529624.1"/>
    </source>
</evidence>
<dbReference type="EMBL" id="CAJOBC010000064">
    <property type="protein sequence ID" value="CAF3529624.1"/>
    <property type="molecule type" value="Genomic_DNA"/>
</dbReference>
<dbReference type="EMBL" id="CAJNOQ010000064">
    <property type="protein sequence ID" value="CAF0750199.1"/>
    <property type="molecule type" value="Genomic_DNA"/>
</dbReference>
<evidence type="ECO:0000259" key="3">
    <source>
        <dbReference type="Pfam" id="PF04836"/>
    </source>
</evidence>
<evidence type="ECO:0000256" key="2">
    <source>
        <dbReference type="SAM" id="MobiDB-lite"/>
    </source>
</evidence>
<dbReference type="SUPFAM" id="SSF48371">
    <property type="entry name" value="ARM repeat"/>
    <property type="match status" value="1"/>
</dbReference>
<feature type="compositionally biased region" description="Basic residues" evidence="2">
    <location>
        <begin position="1"/>
        <end position="10"/>
    </location>
</feature>
<dbReference type="AlphaFoldDB" id="A0A813P6Y1"/>
<dbReference type="InterPro" id="IPR006921">
    <property type="entry name" value="Interferon-rel_develop_reg_C"/>
</dbReference>
<organism evidence="5 7">
    <name type="scientific">Didymodactylos carnosus</name>
    <dbReference type="NCBI Taxonomy" id="1234261"/>
    <lineage>
        <taxon>Eukaryota</taxon>
        <taxon>Metazoa</taxon>
        <taxon>Spiralia</taxon>
        <taxon>Gnathifera</taxon>
        <taxon>Rotifera</taxon>
        <taxon>Eurotatoria</taxon>
        <taxon>Bdelloidea</taxon>
        <taxon>Philodinida</taxon>
        <taxon>Philodinidae</taxon>
        <taxon>Didymodactylos</taxon>
    </lineage>
</organism>
<dbReference type="InterPro" id="IPR039777">
    <property type="entry name" value="IFRD"/>
</dbReference>
<keyword evidence="7" id="KW-1185">Reference proteome</keyword>
<evidence type="ECO:0000313" key="7">
    <source>
        <dbReference type="Proteomes" id="UP000663829"/>
    </source>
</evidence>
<dbReference type="InterPro" id="IPR007701">
    <property type="entry name" value="Interferon-rel_develop_reg_N"/>
</dbReference>
<reference evidence="5" key="1">
    <citation type="submission" date="2021-02" db="EMBL/GenBank/DDBJ databases">
        <authorList>
            <person name="Nowell W R."/>
        </authorList>
    </citation>
    <scope>NUCLEOTIDE SEQUENCE</scope>
</reference>
<evidence type="ECO:0000256" key="1">
    <source>
        <dbReference type="ARBA" id="ARBA00008828"/>
    </source>
</evidence>
<dbReference type="PANTHER" id="PTHR12354:SF1">
    <property type="entry name" value="INTERFERON-RELATED DEVELOPMENTAL REGULATOR 1"/>
    <property type="match status" value="1"/>
</dbReference>
<gene>
    <name evidence="5" type="ORF">GPM918_LOCUS784</name>
    <name evidence="6" type="ORF">SRO942_LOCUS785</name>
</gene>
<feature type="domain" description="Interferon-related developmental regulator C-terminal" evidence="3">
    <location>
        <begin position="370"/>
        <end position="396"/>
    </location>
</feature>
<feature type="region of interest" description="Disordered" evidence="2">
    <location>
        <begin position="1"/>
        <end position="27"/>
    </location>
</feature>
<accession>A0A813P6Y1</accession>
<dbReference type="PANTHER" id="PTHR12354">
    <property type="entry name" value="INTERFERON-RELATED DEVELOPMENTAL REGULATOR"/>
    <property type="match status" value="1"/>
</dbReference>
<dbReference type="Proteomes" id="UP000663829">
    <property type="component" value="Unassembled WGS sequence"/>
</dbReference>
<sequence length="406" mass="45927">MPKFTRKNKASRPSPKSAATDDNMSIDDGVSVCSNISDGTSLYDEFEVFNLPGAANTDPNVDMSSDDLESKLDTSIVDIRNKDLKTRETALRTLQTLFSQKYMYDMILSRKENIIEQLLACLKKGGEVEGRLAPHVISLFMIQLGIQDEDLYQRFHDILLTIVRDNTKPSSIRSSCAHAIGITNYIAGDDILNTYELTKSLENIFSKSYLTEDGTVAPVSNELQQLHTACLSSWGLLLTAMPDGQADDLLKTYLVKIPDLIESNDAELRNVAGETIAVMYEIARDINSVYTEPDDYLLDLLQLKASESAKYKGKKEKRLQRATFREIYNSFEQGTSPQFEVKFGRETLEINTWIKRLHYNTFSRLLGTGMNTHLKQLANKAAFKSRTQALKKTRENKQTRTYHVED</sequence>
<evidence type="ECO:0000313" key="5">
    <source>
        <dbReference type="EMBL" id="CAF0750199.1"/>
    </source>
</evidence>
<evidence type="ECO:0008006" key="8">
    <source>
        <dbReference type="Google" id="ProtNLM"/>
    </source>
</evidence>
<dbReference type="Pfam" id="PF04836">
    <property type="entry name" value="IFRD_C"/>
    <property type="match status" value="1"/>
</dbReference>
<feature type="domain" description="Interferon-related developmental regulator N-terminal" evidence="4">
    <location>
        <begin position="31"/>
        <end position="332"/>
    </location>
</feature>
<evidence type="ECO:0000259" key="4">
    <source>
        <dbReference type="Pfam" id="PF05004"/>
    </source>
</evidence>
<comment type="caution">
    <text evidence="5">The sequence shown here is derived from an EMBL/GenBank/DDBJ whole genome shotgun (WGS) entry which is preliminary data.</text>
</comment>
<name>A0A813P6Y1_9BILA</name>
<dbReference type="Proteomes" id="UP000681722">
    <property type="component" value="Unassembled WGS sequence"/>
</dbReference>
<proteinExistence type="inferred from homology"/>
<dbReference type="Pfam" id="PF05004">
    <property type="entry name" value="IFRD"/>
    <property type="match status" value="1"/>
</dbReference>
<dbReference type="OrthoDB" id="18978at2759"/>